<dbReference type="PANTHER" id="PTHR41317:SF1">
    <property type="entry name" value="PD-(D_E)XK NUCLEASE FAMILY TRANSPOSASE"/>
    <property type="match status" value="1"/>
</dbReference>
<proteinExistence type="predicted"/>
<keyword evidence="2" id="KW-1185">Reference proteome</keyword>
<dbReference type="EMBL" id="JACSPP010000003">
    <property type="protein sequence ID" value="MBD8039171.1"/>
    <property type="molecule type" value="Genomic_DNA"/>
</dbReference>
<dbReference type="RefSeq" id="WP_191762816.1">
    <property type="nucleotide sequence ID" value="NZ_JACSPP010000003.1"/>
</dbReference>
<evidence type="ECO:0000313" key="2">
    <source>
        <dbReference type="Proteomes" id="UP000620874"/>
    </source>
</evidence>
<comment type="caution">
    <text evidence="1">The sequence shown here is derived from an EMBL/GenBank/DDBJ whole genome shotgun (WGS) entry which is preliminary data.</text>
</comment>
<accession>A0ABR8Y4Q5</accession>
<reference evidence="1 2" key="1">
    <citation type="submission" date="2020-08" db="EMBL/GenBank/DDBJ databases">
        <title>A Genomic Blueprint of the Chicken Gut Microbiome.</title>
        <authorList>
            <person name="Gilroy R."/>
            <person name="Ravi A."/>
            <person name="Getino M."/>
            <person name="Pursley I."/>
            <person name="Horton D.L."/>
            <person name="Alikhan N.-F."/>
            <person name="Baker D."/>
            <person name="Gharbi K."/>
            <person name="Hall N."/>
            <person name="Watson M."/>
            <person name="Adriaenssens E.M."/>
            <person name="Foster-Nyarko E."/>
            <person name="Jarju S."/>
            <person name="Secka A."/>
            <person name="Antonio M."/>
            <person name="Oren A."/>
            <person name="Chaudhuri R."/>
            <person name="La Ragione R.M."/>
            <person name="Hildebrand F."/>
            <person name="Pallen M.J."/>
        </authorList>
    </citation>
    <scope>NUCLEOTIDE SEQUENCE [LARGE SCALE GENOMIC DNA]</scope>
    <source>
        <strain evidence="1 2">Sa1CVN1</strain>
    </source>
</reference>
<sequence>MEKLQRLPFKARKAVFEKLEQIVDIAAMSKEDRMKYEASLKVYRDQLVTIEYARQQGFAEGEAEERLKNARGMKAAGIAPDLIAQITGLPLETVEGL</sequence>
<organism evidence="1 2">
    <name type="scientific">Phocaeicola intestinalis</name>
    <dbReference type="NCBI Taxonomy" id="2762212"/>
    <lineage>
        <taxon>Bacteria</taxon>
        <taxon>Pseudomonadati</taxon>
        <taxon>Bacteroidota</taxon>
        <taxon>Bacteroidia</taxon>
        <taxon>Bacteroidales</taxon>
        <taxon>Bacteroidaceae</taxon>
        <taxon>Phocaeicola</taxon>
    </lineage>
</organism>
<evidence type="ECO:0008006" key="3">
    <source>
        <dbReference type="Google" id="ProtNLM"/>
    </source>
</evidence>
<protein>
    <recommendedName>
        <fullName evidence="3">Transposase</fullName>
    </recommendedName>
</protein>
<evidence type="ECO:0000313" key="1">
    <source>
        <dbReference type="EMBL" id="MBD8039171.1"/>
    </source>
</evidence>
<dbReference type="Proteomes" id="UP000620874">
    <property type="component" value="Unassembled WGS sequence"/>
</dbReference>
<dbReference type="PANTHER" id="PTHR41317">
    <property type="entry name" value="PD-(D_E)XK NUCLEASE FAMILY TRANSPOSASE"/>
    <property type="match status" value="1"/>
</dbReference>
<name>A0ABR8Y4Q5_9BACT</name>
<gene>
    <name evidence="1" type="ORF">H9625_01675</name>
</gene>